<dbReference type="Pfam" id="PF02803">
    <property type="entry name" value="Thiolase_C"/>
    <property type="match status" value="1"/>
</dbReference>
<evidence type="ECO:0000256" key="6">
    <source>
        <dbReference type="RuleBase" id="RU003557"/>
    </source>
</evidence>
<dbReference type="NCBIfam" id="TIGR01930">
    <property type="entry name" value="AcCoA-C-Actrans"/>
    <property type="match status" value="1"/>
</dbReference>
<dbReference type="RefSeq" id="WP_219568189.1">
    <property type="nucleotide sequence ID" value="NZ_CP120988.1"/>
</dbReference>
<dbReference type="PIRSF" id="PIRSF000429">
    <property type="entry name" value="Ac-CoA_Ac_transf"/>
    <property type="match status" value="1"/>
</dbReference>
<dbReference type="PROSITE" id="PS00098">
    <property type="entry name" value="THIOLASE_1"/>
    <property type="match status" value="1"/>
</dbReference>
<dbReference type="GO" id="GO:0003985">
    <property type="term" value="F:acetyl-CoA C-acetyltransferase activity"/>
    <property type="evidence" value="ECO:0007669"/>
    <property type="project" value="UniProtKB-EC"/>
</dbReference>
<sequence>MSGTTGTTSVIVAGARTPMGRLLGSLKSFSGADLGGFAIKAALDRAGIGGDQVEYVIMGQVLQAGAGQIPARQAAVKAGIPLSVPALTVNKVCLSGLDAIALADQLIRAGEFDVVVAGGQESMTNAPHLLPKSREGHKYGAIEMLDSMAYDGLTDAYENIPMGESTEKHNTRLGLARAAQDEIGALSHQRAAAAQKNGLFEAEITPVEIPQRKGDPVLFSKDEGIRAETTVESLGKLRPAFAKDGTITAGTSSQISDGAAAVVVMSKAKAEALGLDWIAEIGAHGNVAGPDNSLQSQPSGAIRHALKKEGIGVEDLDLIEINEAFAAVAVQSMKDLGVTSDKVNVNGGAIALGHPIGMSGARVVLHLALELKRRGGGTGAAALCGGGGQGDALIIRVPGK</sequence>
<dbReference type="PANTHER" id="PTHR18919">
    <property type="entry name" value="ACETYL-COA C-ACYLTRANSFERASE"/>
    <property type="match status" value="1"/>
</dbReference>
<keyword evidence="3 6" id="KW-0012">Acyltransferase</keyword>
<dbReference type="InterPro" id="IPR002155">
    <property type="entry name" value="Thiolase"/>
</dbReference>
<evidence type="ECO:0000259" key="8">
    <source>
        <dbReference type="Pfam" id="PF02803"/>
    </source>
</evidence>
<protein>
    <recommendedName>
        <fullName evidence="5">Probable acetyl-CoA acetyltransferase</fullName>
    </recommendedName>
    <alternativeName>
        <fullName evidence="4">Acetoacetyl-CoA thiolase</fullName>
    </alternativeName>
</protein>
<gene>
    <name evidence="9" type="ORF">P8A19_13075</name>
</gene>
<evidence type="ECO:0000256" key="4">
    <source>
        <dbReference type="ARBA" id="ARBA00030755"/>
    </source>
</evidence>
<dbReference type="InterPro" id="IPR020617">
    <property type="entry name" value="Thiolase_C"/>
</dbReference>
<evidence type="ECO:0000313" key="9">
    <source>
        <dbReference type="EMBL" id="WLQ56317.1"/>
    </source>
</evidence>
<feature type="domain" description="Thiolase C-terminal" evidence="8">
    <location>
        <begin position="276"/>
        <end position="396"/>
    </location>
</feature>
<dbReference type="CDD" id="cd00751">
    <property type="entry name" value="thiolase"/>
    <property type="match status" value="1"/>
</dbReference>
<organism evidence="9 10">
    <name type="scientific">Streptomyces poriferorum</name>
    <dbReference type="NCBI Taxonomy" id="2798799"/>
    <lineage>
        <taxon>Bacteria</taxon>
        <taxon>Bacillati</taxon>
        <taxon>Actinomycetota</taxon>
        <taxon>Actinomycetes</taxon>
        <taxon>Kitasatosporales</taxon>
        <taxon>Streptomycetaceae</taxon>
        <taxon>Streptomyces</taxon>
    </lineage>
</organism>
<evidence type="ECO:0000256" key="2">
    <source>
        <dbReference type="ARBA" id="ARBA00022679"/>
    </source>
</evidence>
<accession>A0ABY9ILX1</accession>
<dbReference type="InterPro" id="IPR020610">
    <property type="entry name" value="Thiolase_AS"/>
</dbReference>
<dbReference type="PANTHER" id="PTHR18919:SF107">
    <property type="entry name" value="ACETYL-COA ACETYLTRANSFERASE, CYTOSOLIC"/>
    <property type="match status" value="1"/>
</dbReference>
<dbReference type="Proteomes" id="UP001235744">
    <property type="component" value="Chromosome"/>
</dbReference>
<dbReference type="InterPro" id="IPR020616">
    <property type="entry name" value="Thiolase_N"/>
</dbReference>
<feature type="domain" description="Thiolase N-terminal" evidence="7">
    <location>
        <begin position="10"/>
        <end position="267"/>
    </location>
</feature>
<comment type="similarity">
    <text evidence="1 6">Belongs to the thiolase-like superfamily. Thiolase family.</text>
</comment>
<evidence type="ECO:0000256" key="3">
    <source>
        <dbReference type="ARBA" id="ARBA00023315"/>
    </source>
</evidence>
<dbReference type="EMBL" id="CP120988">
    <property type="protein sequence ID" value="WLQ56317.1"/>
    <property type="molecule type" value="Genomic_DNA"/>
</dbReference>
<dbReference type="PROSITE" id="PS00099">
    <property type="entry name" value="THIOLASE_3"/>
    <property type="match status" value="1"/>
</dbReference>
<dbReference type="InterPro" id="IPR020615">
    <property type="entry name" value="Thiolase_acyl_enz_int_AS"/>
</dbReference>
<dbReference type="Pfam" id="PF00108">
    <property type="entry name" value="Thiolase_N"/>
    <property type="match status" value="1"/>
</dbReference>
<dbReference type="InterPro" id="IPR020613">
    <property type="entry name" value="Thiolase_CS"/>
</dbReference>
<keyword evidence="10" id="KW-1185">Reference proteome</keyword>
<name>A0ABY9ILX1_9ACTN</name>
<evidence type="ECO:0000259" key="7">
    <source>
        <dbReference type="Pfam" id="PF00108"/>
    </source>
</evidence>
<evidence type="ECO:0000313" key="10">
    <source>
        <dbReference type="Proteomes" id="UP001235744"/>
    </source>
</evidence>
<evidence type="ECO:0000256" key="5">
    <source>
        <dbReference type="ARBA" id="ARBA00040529"/>
    </source>
</evidence>
<proteinExistence type="inferred from homology"/>
<evidence type="ECO:0000256" key="1">
    <source>
        <dbReference type="ARBA" id="ARBA00010982"/>
    </source>
</evidence>
<reference evidence="9 10" key="1">
    <citation type="submission" date="2023-03" db="EMBL/GenBank/DDBJ databases">
        <title>Isolation and description of six Streptomyces strains from soil environments, able to metabolize different microbial glucans.</title>
        <authorList>
            <person name="Widen T."/>
            <person name="Larsbrink J."/>
        </authorList>
    </citation>
    <scope>NUCLEOTIDE SEQUENCE [LARGE SCALE GENOMIC DNA]</scope>
    <source>
        <strain evidence="9 10">Alt2</strain>
    </source>
</reference>
<dbReference type="PROSITE" id="PS00737">
    <property type="entry name" value="THIOLASE_2"/>
    <property type="match status" value="1"/>
</dbReference>
<keyword evidence="2 6" id="KW-0808">Transferase</keyword>